<reference evidence="2 3" key="1">
    <citation type="submission" date="2018-01" db="EMBL/GenBank/DDBJ databases">
        <title>Halomonas endophytica sp. nov., isolated from storage liquid in the stems of Populus euphratica.</title>
        <authorList>
            <person name="Chen C."/>
        </authorList>
    </citation>
    <scope>NUCLEOTIDE SEQUENCE [LARGE SCALE GENOMIC DNA]</scope>
    <source>
        <strain evidence="2 3">MC28</strain>
    </source>
</reference>
<dbReference type="Proteomes" id="UP000235803">
    <property type="component" value="Unassembled WGS sequence"/>
</dbReference>
<evidence type="ECO:0000313" key="2">
    <source>
        <dbReference type="EMBL" id="PMR75284.1"/>
    </source>
</evidence>
<protein>
    <submittedName>
        <fullName evidence="2">Integrating conjugative element protein</fullName>
    </submittedName>
</protein>
<sequence>MKRLGHPPALSTLHRCCGVLLACGLALASGPTLEAQTRDDYGVHQSGSVIGDEVLYSIGGGRAVSMGPVGPMRSLGAGMGWNSNLICGDMSLTTTLKNQLNGVTDGFQSIMSDVIQNATSAVASLPALIIQRADPGLYNLLTNGILQARLDFDRSKMTCRAIAERMADTAGGQTGWNQLAEGMTLTQAVASTDAVSAIEQAETNRGNDGVPWVGGDNAGGAGQRPVRIVGDVTRAGYNLLNDRDVTDTSAIDPGTCDGNLSCQTWDSPDAVEAWAIRVLGEREQRTCEACTKTETTPGVGLTPLIQEEYEQTLDALRELIAGSQPTTFDNLQAASSASLPITRGVIEALRDEPDQEVLARRLASEVALSSVLEKALLLQRTLLTGIKEPNIAANQLAQQAVTQESDILDREIHNLKTEMELRRELANNSPMAIIQRHGARAAGSRGIYDGDPTRDRLEEIQRLPEAGSEP</sequence>
<evidence type="ECO:0000313" key="3">
    <source>
        <dbReference type="Proteomes" id="UP000235803"/>
    </source>
</evidence>
<keyword evidence="1" id="KW-0732">Signal</keyword>
<dbReference type="InterPro" id="IPR021204">
    <property type="entry name" value="Integr_conj_element_PFL4711"/>
</dbReference>
<name>A0A2N7U4B5_9GAMM</name>
<gene>
    <name evidence="2" type="ORF">C1H69_10180</name>
</gene>
<evidence type="ECO:0000256" key="1">
    <source>
        <dbReference type="SAM" id="SignalP"/>
    </source>
</evidence>
<feature type="signal peptide" evidence="1">
    <location>
        <begin position="1"/>
        <end position="28"/>
    </location>
</feature>
<feature type="chain" id="PRO_5014931673" evidence="1">
    <location>
        <begin position="29"/>
        <end position="470"/>
    </location>
</feature>
<dbReference type="RefSeq" id="WP_102653298.1">
    <property type="nucleotide sequence ID" value="NZ_PNRF01000020.1"/>
</dbReference>
<keyword evidence="3" id="KW-1185">Reference proteome</keyword>
<comment type="caution">
    <text evidence="2">The sequence shown here is derived from an EMBL/GenBank/DDBJ whole genome shotgun (WGS) entry which is preliminary data.</text>
</comment>
<dbReference type="OrthoDB" id="8553954at2"/>
<dbReference type="AlphaFoldDB" id="A0A2N7U4B5"/>
<dbReference type="NCBIfam" id="TIGR03755">
    <property type="entry name" value="conj_TIGR03755"/>
    <property type="match status" value="1"/>
</dbReference>
<proteinExistence type="predicted"/>
<dbReference type="EMBL" id="PNRF01000020">
    <property type="protein sequence ID" value="PMR75284.1"/>
    <property type="molecule type" value="Genomic_DNA"/>
</dbReference>
<accession>A0A2N7U4B5</accession>
<organism evidence="2 3">
    <name type="scientific">Billgrantia endophytica</name>
    <dbReference type="NCBI Taxonomy" id="2033802"/>
    <lineage>
        <taxon>Bacteria</taxon>
        <taxon>Pseudomonadati</taxon>
        <taxon>Pseudomonadota</taxon>
        <taxon>Gammaproteobacteria</taxon>
        <taxon>Oceanospirillales</taxon>
        <taxon>Halomonadaceae</taxon>
        <taxon>Billgrantia</taxon>
    </lineage>
</organism>